<evidence type="ECO:0008006" key="8">
    <source>
        <dbReference type="Google" id="ProtNLM"/>
    </source>
</evidence>
<name>A0A815RAC0_9BILA</name>
<evidence type="ECO:0000256" key="1">
    <source>
        <dbReference type="ARBA" id="ARBA00022723"/>
    </source>
</evidence>
<dbReference type="PANTHER" id="PTHR47160:SF10">
    <property type="entry name" value="MULE TRANSPOSASE DOMAIN-CONTAINING PROTEIN"/>
    <property type="match status" value="1"/>
</dbReference>
<dbReference type="InterPro" id="IPR007588">
    <property type="entry name" value="Znf_FLYWCH"/>
</dbReference>
<evidence type="ECO:0000256" key="3">
    <source>
        <dbReference type="ARBA" id="ARBA00022833"/>
    </source>
</evidence>
<evidence type="ECO:0000256" key="2">
    <source>
        <dbReference type="ARBA" id="ARBA00022771"/>
    </source>
</evidence>
<dbReference type="Gene3D" id="2.20.25.240">
    <property type="match status" value="1"/>
</dbReference>
<keyword evidence="2" id="KW-0863">Zinc-finger</keyword>
<evidence type="ECO:0000259" key="4">
    <source>
        <dbReference type="Pfam" id="PF04500"/>
    </source>
</evidence>
<evidence type="ECO:0000313" key="7">
    <source>
        <dbReference type="Proteomes" id="UP000663864"/>
    </source>
</evidence>
<proteinExistence type="predicted"/>
<accession>A0A815RAC0</accession>
<dbReference type="Proteomes" id="UP000663864">
    <property type="component" value="Unassembled WGS sequence"/>
</dbReference>
<gene>
    <name evidence="6" type="ORF">ZHD862_LOCUS36284</name>
</gene>
<evidence type="ECO:0000259" key="5">
    <source>
        <dbReference type="Pfam" id="PF10551"/>
    </source>
</evidence>
<comment type="caution">
    <text evidence="6">The sequence shown here is derived from an EMBL/GenBank/DDBJ whole genome shotgun (WGS) entry which is preliminary data.</text>
</comment>
<organism evidence="6 7">
    <name type="scientific">Rotaria sordida</name>
    <dbReference type="NCBI Taxonomy" id="392033"/>
    <lineage>
        <taxon>Eukaryota</taxon>
        <taxon>Metazoa</taxon>
        <taxon>Spiralia</taxon>
        <taxon>Gnathifera</taxon>
        <taxon>Rotifera</taxon>
        <taxon>Eurotatoria</taxon>
        <taxon>Bdelloidea</taxon>
        <taxon>Philodinida</taxon>
        <taxon>Philodinidae</taxon>
        <taxon>Rotaria</taxon>
    </lineage>
</organism>
<sequence length="462" mass="53666">MATISNSGTTKQKPRLDLNGHSYVMDRSTSVKTYWRCIKFYSHHCRSRLHTCIITNNIVKSPTDHTCTFDGTTLECRKFDDQIISRTLNTQEPPDTIITHCYKGLSDPALARLPTRDNIKRRIRKLRQENAIIQAPNDPNFTTVPAQLTKTIREDQFLRCDTGPGDDRILIFSSDEQINILQTTQDFLVDGTFKVVPEIFYQLYIIYSIYRQHVIPVVYALLRRKDADTYKRLINEILKFAPHWLPQTIMLDFEQACVKVYQTSFPNVALSGCYFHLRQSVHRKIQALGHQTKYQDDSLFAHNIHKIVALTFLQLNQVINGFEALSMELGDDYELILDYFEETYIGCIRRNNIRRKPLFSIAFWNMYNRTTQASIRTNNSAEAYHRRIGSVFQCAHPTLWVFLQKLLDEEHAVHANILQIKAGQPQKQNKNIRFEQRLLNVISNPHADILAQINAIAYNISL</sequence>
<feature type="domain" description="FLYWCH-type" evidence="4">
    <location>
        <begin position="9"/>
        <end position="65"/>
    </location>
</feature>
<dbReference type="GO" id="GO:0008270">
    <property type="term" value="F:zinc ion binding"/>
    <property type="evidence" value="ECO:0007669"/>
    <property type="project" value="UniProtKB-KW"/>
</dbReference>
<feature type="domain" description="MULE transposase" evidence="5">
    <location>
        <begin position="188"/>
        <end position="279"/>
    </location>
</feature>
<dbReference type="AlphaFoldDB" id="A0A815RAC0"/>
<dbReference type="InterPro" id="IPR018289">
    <property type="entry name" value="MULE_transposase_dom"/>
</dbReference>
<dbReference type="Pfam" id="PF10551">
    <property type="entry name" value="MULE"/>
    <property type="match status" value="1"/>
</dbReference>
<protein>
    <recommendedName>
        <fullName evidence="8">MULE transposase domain-containing protein</fullName>
    </recommendedName>
</protein>
<dbReference type="PANTHER" id="PTHR47160">
    <property type="entry name" value="PUTATIVE-RELATED"/>
    <property type="match status" value="1"/>
</dbReference>
<dbReference type="EMBL" id="CAJNOT010005765">
    <property type="protein sequence ID" value="CAF1474426.1"/>
    <property type="molecule type" value="Genomic_DNA"/>
</dbReference>
<keyword evidence="1" id="KW-0479">Metal-binding</keyword>
<reference evidence="6" key="1">
    <citation type="submission" date="2021-02" db="EMBL/GenBank/DDBJ databases">
        <authorList>
            <person name="Nowell W R."/>
        </authorList>
    </citation>
    <scope>NUCLEOTIDE SEQUENCE</scope>
</reference>
<keyword evidence="3" id="KW-0862">Zinc</keyword>
<evidence type="ECO:0000313" key="6">
    <source>
        <dbReference type="EMBL" id="CAF1474426.1"/>
    </source>
</evidence>
<dbReference type="Pfam" id="PF04500">
    <property type="entry name" value="FLYWCH"/>
    <property type="match status" value="1"/>
</dbReference>